<dbReference type="SUPFAM" id="SSF56672">
    <property type="entry name" value="DNA/RNA polymerases"/>
    <property type="match status" value="1"/>
</dbReference>
<organism evidence="2 3">
    <name type="scientific">Oryza meyeriana var. granulata</name>
    <dbReference type="NCBI Taxonomy" id="110450"/>
    <lineage>
        <taxon>Eukaryota</taxon>
        <taxon>Viridiplantae</taxon>
        <taxon>Streptophyta</taxon>
        <taxon>Embryophyta</taxon>
        <taxon>Tracheophyta</taxon>
        <taxon>Spermatophyta</taxon>
        <taxon>Magnoliopsida</taxon>
        <taxon>Liliopsida</taxon>
        <taxon>Poales</taxon>
        <taxon>Poaceae</taxon>
        <taxon>BOP clade</taxon>
        <taxon>Oryzoideae</taxon>
        <taxon>Oryzeae</taxon>
        <taxon>Oryzinae</taxon>
        <taxon>Oryza</taxon>
        <taxon>Oryza meyeriana</taxon>
    </lineage>
</organism>
<gene>
    <name evidence="2" type="ORF">E2562_013366</name>
</gene>
<feature type="domain" description="Reverse transcriptase Ty1/copia-type" evidence="1">
    <location>
        <begin position="2"/>
        <end position="55"/>
    </location>
</feature>
<dbReference type="EMBL" id="SPHZ02000009">
    <property type="protein sequence ID" value="KAF0899140.1"/>
    <property type="molecule type" value="Genomic_DNA"/>
</dbReference>
<evidence type="ECO:0000259" key="1">
    <source>
        <dbReference type="Pfam" id="PF07727"/>
    </source>
</evidence>
<dbReference type="Proteomes" id="UP000479710">
    <property type="component" value="Unassembled WGS sequence"/>
</dbReference>
<dbReference type="InterPro" id="IPR043502">
    <property type="entry name" value="DNA/RNA_pol_sf"/>
</dbReference>
<sequence length="296" mass="33318">MAQFEMSDLGLLHCYLGIEVAQGDGGITIKQVAYAKKVLEQFGMSKCNPTKFPMEPRTQLHKDGEGHPVDATEYHRIIGRLRYLLHTRPDMSFAVGVASRFMERLTVMHHKAVKQILRYLKGTIHYGLVYSKGGGTEVITRYTNSDLAGDLDDRKSTGGMLFYVNESLVTWSSQKQRTVALSSCEVEFMAATAAACQALWLRSLLTELNKEQPRPVKVFIDNKSAIAFMKNPMFHGCSKHIDTRFHFIRECVEGGQIVVEFVRMEEQRADPLTKALPVAKLAITRHLLGVRDLGQL</sequence>
<dbReference type="CDD" id="cd09272">
    <property type="entry name" value="RNase_HI_RT_Ty1"/>
    <property type="match status" value="1"/>
</dbReference>
<dbReference type="PANTHER" id="PTHR11439">
    <property type="entry name" value="GAG-POL-RELATED RETROTRANSPOSON"/>
    <property type="match status" value="1"/>
</dbReference>
<dbReference type="Pfam" id="PF07727">
    <property type="entry name" value="RVT_2"/>
    <property type="match status" value="1"/>
</dbReference>
<accession>A0A6G1CG84</accession>
<reference evidence="2 3" key="1">
    <citation type="submission" date="2019-11" db="EMBL/GenBank/DDBJ databases">
        <title>Whole genome sequence of Oryza granulata.</title>
        <authorList>
            <person name="Li W."/>
        </authorList>
    </citation>
    <scope>NUCLEOTIDE SEQUENCE [LARGE SCALE GENOMIC DNA]</scope>
    <source>
        <strain evidence="3">cv. Menghai</strain>
        <tissue evidence="2">Leaf</tissue>
    </source>
</reference>
<protein>
    <recommendedName>
        <fullName evidence="1">Reverse transcriptase Ty1/copia-type domain-containing protein</fullName>
    </recommendedName>
</protein>
<dbReference type="AlphaFoldDB" id="A0A6G1CG84"/>
<dbReference type="PANTHER" id="PTHR11439:SF515">
    <property type="entry name" value="GAG-POL POLYPROTEIN"/>
    <property type="match status" value="1"/>
</dbReference>
<dbReference type="OrthoDB" id="443140at2759"/>
<name>A0A6G1CG84_9ORYZ</name>
<evidence type="ECO:0000313" key="3">
    <source>
        <dbReference type="Proteomes" id="UP000479710"/>
    </source>
</evidence>
<proteinExistence type="predicted"/>
<comment type="caution">
    <text evidence="2">The sequence shown here is derived from an EMBL/GenBank/DDBJ whole genome shotgun (WGS) entry which is preliminary data.</text>
</comment>
<evidence type="ECO:0000313" key="2">
    <source>
        <dbReference type="EMBL" id="KAF0899140.1"/>
    </source>
</evidence>
<dbReference type="InterPro" id="IPR013103">
    <property type="entry name" value="RVT_2"/>
</dbReference>
<keyword evidence="3" id="KW-1185">Reference proteome</keyword>